<proteinExistence type="predicted"/>
<dbReference type="Proteomes" id="UP000832041">
    <property type="component" value="Chromosome"/>
</dbReference>
<protein>
    <recommendedName>
        <fullName evidence="3">Lipoprotein</fullName>
    </recommendedName>
</protein>
<sequence>MRERFPATRPRPVTELFGASRRPATRLLPARADFFGSAQEPDPRRATTPAAFVSAMRHYRAWVGSPSYLEMEYNCGGVCSASRFRLTLNSDRLPRLTVLNAFVVACGGGEADYQRWAAAWRRVRTASGNGTPS</sequence>
<organism evidence="1 2">
    <name type="scientific">Thermobifida alba</name>
    <name type="common">Thermomonospora alba</name>
    <dbReference type="NCBI Taxonomy" id="53522"/>
    <lineage>
        <taxon>Bacteria</taxon>
        <taxon>Bacillati</taxon>
        <taxon>Actinomycetota</taxon>
        <taxon>Actinomycetes</taxon>
        <taxon>Streptosporangiales</taxon>
        <taxon>Nocardiopsidaceae</taxon>
        <taxon>Thermobifida</taxon>
    </lineage>
</organism>
<dbReference type="RefSeq" id="WP_248592683.1">
    <property type="nucleotide sequence ID" value="NZ_BAABEB010000012.1"/>
</dbReference>
<dbReference type="EMBL" id="CP051627">
    <property type="protein sequence ID" value="UPT20428.1"/>
    <property type="molecule type" value="Genomic_DNA"/>
</dbReference>
<evidence type="ECO:0000313" key="2">
    <source>
        <dbReference type="Proteomes" id="UP000832041"/>
    </source>
</evidence>
<gene>
    <name evidence="1" type="ORF">FOF52_05150</name>
</gene>
<evidence type="ECO:0008006" key="3">
    <source>
        <dbReference type="Google" id="ProtNLM"/>
    </source>
</evidence>
<accession>A0ABY4KYB4</accession>
<reference evidence="1 2" key="1">
    <citation type="submission" date="2020-04" db="EMBL/GenBank/DDBJ databases">
        <title>Thermobifida alba genome sequencing and assembly.</title>
        <authorList>
            <person name="Luzics S."/>
            <person name="Horvath B."/>
            <person name="Nagy I."/>
            <person name="Toth A."/>
            <person name="Nagy I."/>
            <person name="Kukolya J."/>
        </authorList>
    </citation>
    <scope>NUCLEOTIDE SEQUENCE [LARGE SCALE GENOMIC DNA]</scope>
    <source>
        <strain evidence="1 2">DSM 43795</strain>
    </source>
</reference>
<name>A0ABY4KYB4_THEAE</name>
<evidence type="ECO:0000313" key="1">
    <source>
        <dbReference type="EMBL" id="UPT20428.1"/>
    </source>
</evidence>
<keyword evidence="2" id="KW-1185">Reference proteome</keyword>